<feature type="compositionally biased region" description="Polar residues" evidence="1">
    <location>
        <begin position="171"/>
        <end position="185"/>
    </location>
</feature>
<reference evidence="2" key="1">
    <citation type="journal article" date="2018" name="Genome Res.">
        <title>The genomic architecture and molecular evolution of ant odorant receptors.</title>
        <authorList>
            <person name="McKenzie S.K."/>
            <person name="Kronauer D.J.C."/>
        </authorList>
    </citation>
    <scope>NUCLEOTIDE SEQUENCE [LARGE SCALE GENOMIC DNA]</scope>
    <source>
        <strain evidence="2">Clonal line C1</strain>
    </source>
</reference>
<dbReference type="EMBL" id="QOIP01000014">
    <property type="protein sequence ID" value="RLU15096.1"/>
    <property type="molecule type" value="Genomic_DNA"/>
</dbReference>
<evidence type="ECO:0000313" key="2">
    <source>
        <dbReference type="EMBL" id="RLU15096.1"/>
    </source>
</evidence>
<accession>A0A3L8D4D4</accession>
<comment type="caution">
    <text evidence="2">The sequence shown here is derived from an EMBL/GenBank/DDBJ whole genome shotgun (WGS) entry which is preliminary data.</text>
</comment>
<feature type="region of interest" description="Disordered" evidence="1">
    <location>
        <begin position="45"/>
        <end position="185"/>
    </location>
</feature>
<name>A0A3L8D4D4_OOCBI</name>
<sequence>MLEMRNAMIYAEVRPVHERLFLREEMNRENLLEDFVGDIHAILEEPEDPPPFRRLDVPGPNPSEVQAGLGNMKFPALPSPPFRDGDNEGEEEVPQLEELEDHVLEEAGEREESGHNSSEEADSVEEVVRRYHEDGSTPSLSTSDEEEWTAWEARRERSRSPVRLRERHESSSPSELFANDSSASL</sequence>
<protein>
    <submittedName>
        <fullName evidence="2">Uncharacterized protein</fullName>
    </submittedName>
</protein>
<organism evidence="2">
    <name type="scientific">Ooceraea biroi</name>
    <name type="common">Clonal raider ant</name>
    <name type="synonym">Cerapachys biroi</name>
    <dbReference type="NCBI Taxonomy" id="2015173"/>
    <lineage>
        <taxon>Eukaryota</taxon>
        <taxon>Metazoa</taxon>
        <taxon>Ecdysozoa</taxon>
        <taxon>Arthropoda</taxon>
        <taxon>Hexapoda</taxon>
        <taxon>Insecta</taxon>
        <taxon>Pterygota</taxon>
        <taxon>Neoptera</taxon>
        <taxon>Endopterygota</taxon>
        <taxon>Hymenoptera</taxon>
        <taxon>Apocrita</taxon>
        <taxon>Aculeata</taxon>
        <taxon>Formicoidea</taxon>
        <taxon>Formicidae</taxon>
        <taxon>Dorylinae</taxon>
        <taxon>Ooceraea</taxon>
    </lineage>
</organism>
<feature type="compositionally biased region" description="Basic and acidic residues" evidence="1">
    <location>
        <begin position="126"/>
        <end position="135"/>
    </location>
</feature>
<proteinExistence type="predicted"/>
<evidence type="ECO:0000256" key="1">
    <source>
        <dbReference type="SAM" id="MobiDB-lite"/>
    </source>
</evidence>
<feature type="compositionally biased region" description="Basic and acidic residues" evidence="1">
    <location>
        <begin position="152"/>
        <end position="170"/>
    </location>
</feature>
<reference evidence="2" key="2">
    <citation type="submission" date="2018-07" db="EMBL/GenBank/DDBJ databases">
        <authorList>
            <person name="Mckenzie S.K."/>
            <person name="Kronauer D.J.C."/>
        </authorList>
    </citation>
    <scope>NUCLEOTIDE SEQUENCE</scope>
    <source>
        <strain evidence="2">Clonal line C1</strain>
    </source>
</reference>
<dbReference type="Proteomes" id="UP000279307">
    <property type="component" value="Chromosome 14"/>
</dbReference>
<gene>
    <name evidence="2" type="ORF">DMN91_012983</name>
</gene>
<dbReference type="AlphaFoldDB" id="A0A3L8D4D4"/>
<feature type="compositionally biased region" description="Acidic residues" evidence="1">
    <location>
        <begin position="87"/>
        <end position="100"/>
    </location>
</feature>
<feature type="compositionally biased region" description="Basic and acidic residues" evidence="1">
    <location>
        <begin position="101"/>
        <end position="118"/>
    </location>
</feature>